<proteinExistence type="predicted"/>
<keyword evidence="3" id="KW-1185">Reference proteome</keyword>
<name>A0A1K1QIV7_9FLAO</name>
<feature type="domain" description="Bacteriophage CI repressor N-terminal" evidence="1">
    <location>
        <begin position="28"/>
        <end position="83"/>
    </location>
</feature>
<dbReference type="STRING" id="1150368.SAMN02927921_02627"/>
<dbReference type="EMBL" id="FPJE01000013">
    <property type="protein sequence ID" value="SFW59858.1"/>
    <property type="molecule type" value="Genomic_DNA"/>
</dbReference>
<dbReference type="GO" id="GO:0045892">
    <property type="term" value="P:negative regulation of DNA-templated transcription"/>
    <property type="evidence" value="ECO:0007669"/>
    <property type="project" value="InterPro"/>
</dbReference>
<evidence type="ECO:0000313" key="3">
    <source>
        <dbReference type="Proteomes" id="UP000182248"/>
    </source>
</evidence>
<organism evidence="2 3">
    <name type="scientific">Sinomicrobium oceani</name>
    <dbReference type="NCBI Taxonomy" id="1150368"/>
    <lineage>
        <taxon>Bacteria</taxon>
        <taxon>Pseudomonadati</taxon>
        <taxon>Bacteroidota</taxon>
        <taxon>Flavobacteriia</taxon>
        <taxon>Flavobacteriales</taxon>
        <taxon>Flavobacteriaceae</taxon>
        <taxon>Sinomicrobium</taxon>
    </lineage>
</organism>
<dbReference type="OrthoDB" id="1432159at2"/>
<dbReference type="InterPro" id="IPR010744">
    <property type="entry name" value="Phage_CI_N"/>
</dbReference>
<protein>
    <recommendedName>
        <fullName evidence="1">Bacteriophage CI repressor N-terminal domain-containing protein</fullName>
    </recommendedName>
</protein>
<dbReference type="Pfam" id="PF07022">
    <property type="entry name" value="Phage_CI_repr"/>
    <property type="match status" value="1"/>
</dbReference>
<dbReference type="GO" id="GO:0003677">
    <property type="term" value="F:DNA binding"/>
    <property type="evidence" value="ECO:0007669"/>
    <property type="project" value="InterPro"/>
</dbReference>
<dbReference type="Proteomes" id="UP000182248">
    <property type="component" value="Unassembled WGS sequence"/>
</dbReference>
<evidence type="ECO:0000313" key="2">
    <source>
        <dbReference type="EMBL" id="SFW59858.1"/>
    </source>
</evidence>
<dbReference type="AlphaFoldDB" id="A0A1K1QIV7"/>
<accession>A0A1K1QIV7</accession>
<evidence type="ECO:0000259" key="1">
    <source>
        <dbReference type="Pfam" id="PF07022"/>
    </source>
</evidence>
<dbReference type="Gene3D" id="1.10.260.40">
    <property type="entry name" value="lambda repressor-like DNA-binding domains"/>
    <property type="match status" value="1"/>
</dbReference>
<dbReference type="RefSeq" id="WP_072317831.1">
    <property type="nucleotide sequence ID" value="NZ_FPJE01000013.1"/>
</dbReference>
<gene>
    <name evidence="2" type="ORF">SAMN02927921_02627</name>
</gene>
<dbReference type="InterPro" id="IPR010982">
    <property type="entry name" value="Lambda_DNA-bd_dom_sf"/>
</dbReference>
<sequence>MTKKEKTNNRITENNVVPGKEALSVKEVLGNLKELLKLRTNKELSDVLGVKSNTISTWKKRNSLDYSRLVAFGKQYKLDLNTLFSNNVYEPHLEKDIIAVPRERQYQYVSQHQNVKFLETLPRYRFPFPARDNFRAFQTSSLQPSSAFRGVCYAVGTPMENIKDLITGKMYVIVNKEQGILVGIVRKEENNADRIYLTGNTPGLLPDGIGISIGGITEVWKVSSLFYQDFVEE</sequence>
<reference evidence="2 3" key="1">
    <citation type="submission" date="2016-11" db="EMBL/GenBank/DDBJ databases">
        <authorList>
            <person name="Jaros S."/>
            <person name="Januszkiewicz K."/>
            <person name="Wedrychowicz H."/>
        </authorList>
    </citation>
    <scope>NUCLEOTIDE SEQUENCE [LARGE SCALE GENOMIC DNA]</scope>
    <source>
        <strain evidence="2 3">CGMCC 1.12145</strain>
    </source>
</reference>